<dbReference type="Gene3D" id="1.10.357.10">
    <property type="entry name" value="Tetracycline Repressor, domain 2"/>
    <property type="match status" value="1"/>
</dbReference>
<sequence>MPAKTSLVRNPEADRETRRCAIIATAAKLFAELGYSTCEMDRLATKLKIAKGTLYLYFSSKEELFCACVDDGMERLQVELRAAADGQEDPLEKIAAGIFAYLKFFDEHSHYAELLIQERAIFRNRKRPSYFEHRDSNRGVWRDIYRDLIAVERVRGDLPIERIMDTVGNLLYGSMFTNHFIGKSTSLADQFHAIWQIVMTGLMTDAERAATLKKTRGRK</sequence>
<dbReference type="Pfam" id="PF00440">
    <property type="entry name" value="TetR_N"/>
    <property type="match status" value="1"/>
</dbReference>
<dbReference type="GO" id="GO:0000976">
    <property type="term" value="F:transcription cis-regulatory region binding"/>
    <property type="evidence" value="ECO:0007669"/>
    <property type="project" value="TreeGrafter"/>
</dbReference>
<dbReference type="Proteomes" id="UP000315017">
    <property type="component" value="Chromosome"/>
</dbReference>
<dbReference type="AlphaFoldDB" id="A0A517YHS1"/>
<evidence type="ECO:0000313" key="6">
    <source>
        <dbReference type="EMBL" id="QDU29766.1"/>
    </source>
</evidence>
<dbReference type="InterPro" id="IPR036271">
    <property type="entry name" value="Tet_transcr_reg_TetR-rel_C_sf"/>
</dbReference>
<keyword evidence="7" id="KW-1185">Reference proteome</keyword>
<dbReference type="PANTHER" id="PTHR30055:SF234">
    <property type="entry name" value="HTH-TYPE TRANSCRIPTIONAL REGULATOR BETI"/>
    <property type="match status" value="1"/>
</dbReference>
<dbReference type="EMBL" id="CP036274">
    <property type="protein sequence ID" value="QDU29766.1"/>
    <property type="molecule type" value="Genomic_DNA"/>
</dbReference>
<reference evidence="6 7" key="1">
    <citation type="submission" date="2019-02" db="EMBL/GenBank/DDBJ databases">
        <title>Deep-cultivation of Planctomycetes and their phenomic and genomic characterization uncovers novel biology.</title>
        <authorList>
            <person name="Wiegand S."/>
            <person name="Jogler M."/>
            <person name="Boedeker C."/>
            <person name="Pinto D."/>
            <person name="Vollmers J."/>
            <person name="Rivas-Marin E."/>
            <person name="Kohn T."/>
            <person name="Peeters S.H."/>
            <person name="Heuer A."/>
            <person name="Rast P."/>
            <person name="Oberbeckmann S."/>
            <person name="Bunk B."/>
            <person name="Jeske O."/>
            <person name="Meyerdierks A."/>
            <person name="Storesund J.E."/>
            <person name="Kallscheuer N."/>
            <person name="Luecker S."/>
            <person name="Lage O.M."/>
            <person name="Pohl T."/>
            <person name="Merkel B.J."/>
            <person name="Hornburger P."/>
            <person name="Mueller R.-W."/>
            <person name="Bruemmer F."/>
            <person name="Labrenz M."/>
            <person name="Spormann A.M."/>
            <person name="Op den Camp H."/>
            <person name="Overmann J."/>
            <person name="Amann R."/>
            <person name="Jetten M.S.M."/>
            <person name="Mascher T."/>
            <person name="Medema M.H."/>
            <person name="Devos D.P."/>
            <person name="Kaster A.-K."/>
            <person name="Ovreas L."/>
            <person name="Rohde M."/>
            <person name="Galperin M.Y."/>
            <person name="Jogler C."/>
        </authorList>
    </citation>
    <scope>NUCLEOTIDE SEQUENCE [LARGE SCALE GENOMIC DNA]</scope>
    <source>
        <strain evidence="6 7">ETA_A8</strain>
    </source>
</reference>
<keyword evidence="3" id="KW-0804">Transcription</keyword>
<evidence type="ECO:0000259" key="5">
    <source>
        <dbReference type="PROSITE" id="PS50977"/>
    </source>
</evidence>
<evidence type="ECO:0000256" key="3">
    <source>
        <dbReference type="ARBA" id="ARBA00023163"/>
    </source>
</evidence>
<dbReference type="InterPro" id="IPR009057">
    <property type="entry name" value="Homeodomain-like_sf"/>
</dbReference>
<dbReference type="GO" id="GO:0003700">
    <property type="term" value="F:DNA-binding transcription factor activity"/>
    <property type="evidence" value="ECO:0007669"/>
    <property type="project" value="TreeGrafter"/>
</dbReference>
<keyword evidence="1" id="KW-0805">Transcription regulation</keyword>
<keyword evidence="2 4" id="KW-0238">DNA-binding</keyword>
<feature type="domain" description="HTH tetR-type" evidence="5">
    <location>
        <begin position="16"/>
        <end position="76"/>
    </location>
</feature>
<dbReference type="RefSeq" id="WP_145094097.1">
    <property type="nucleotide sequence ID" value="NZ_CP036274.1"/>
</dbReference>
<dbReference type="KEGG" id="aagg:ETAA8_48810"/>
<dbReference type="InterPro" id="IPR050109">
    <property type="entry name" value="HTH-type_TetR-like_transc_reg"/>
</dbReference>
<evidence type="ECO:0000313" key="7">
    <source>
        <dbReference type="Proteomes" id="UP000315017"/>
    </source>
</evidence>
<proteinExistence type="predicted"/>
<dbReference type="InterPro" id="IPR001647">
    <property type="entry name" value="HTH_TetR"/>
</dbReference>
<protein>
    <submittedName>
        <fullName evidence="6">HTH-type transcriptional repressor KstR2</fullName>
    </submittedName>
</protein>
<dbReference type="PRINTS" id="PR00455">
    <property type="entry name" value="HTHTETR"/>
</dbReference>
<organism evidence="6 7">
    <name type="scientific">Anatilimnocola aggregata</name>
    <dbReference type="NCBI Taxonomy" id="2528021"/>
    <lineage>
        <taxon>Bacteria</taxon>
        <taxon>Pseudomonadati</taxon>
        <taxon>Planctomycetota</taxon>
        <taxon>Planctomycetia</taxon>
        <taxon>Pirellulales</taxon>
        <taxon>Pirellulaceae</taxon>
        <taxon>Anatilimnocola</taxon>
    </lineage>
</organism>
<dbReference type="FunFam" id="1.10.10.60:FF:000141">
    <property type="entry name" value="TetR family transcriptional regulator"/>
    <property type="match status" value="1"/>
</dbReference>
<dbReference type="PANTHER" id="PTHR30055">
    <property type="entry name" value="HTH-TYPE TRANSCRIPTIONAL REGULATOR RUTR"/>
    <property type="match status" value="1"/>
</dbReference>
<dbReference type="Gene3D" id="1.10.10.60">
    <property type="entry name" value="Homeodomain-like"/>
    <property type="match status" value="1"/>
</dbReference>
<dbReference type="SUPFAM" id="SSF48498">
    <property type="entry name" value="Tetracyclin repressor-like, C-terminal domain"/>
    <property type="match status" value="1"/>
</dbReference>
<feature type="DNA-binding region" description="H-T-H motif" evidence="4">
    <location>
        <begin position="39"/>
        <end position="58"/>
    </location>
</feature>
<name>A0A517YHS1_9BACT</name>
<dbReference type="SUPFAM" id="SSF46689">
    <property type="entry name" value="Homeodomain-like"/>
    <property type="match status" value="1"/>
</dbReference>
<accession>A0A517YHS1</accession>
<evidence type="ECO:0000256" key="4">
    <source>
        <dbReference type="PROSITE-ProRule" id="PRU00335"/>
    </source>
</evidence>
<gene>
    <name evidence="6" type="primary">kstR2_2</name>
    <name evidence="6" type="ORF">ETAA8_48810</name>
</gene>
<evidence type="ECO:0000256" key="1">
    <source>
        <dbReference type="ARBA" id="ARBA00023015"/>
    </source>
</evidence>
<dbReference type="PROSITE" id="PS50977">
    <property type="entry name" value="HTH_TETR_2"/>
    <property type="match status" value="1"/>
</dbReference>
<dbReference type="OrthoDB" id="268339at2"/>
<evidence type="ECO:0000256" key="2">
    <source>
        <dbReference type="ARBA" id="ARBA00023125"/>
    </source>
</evidence>